<dbReference type="PANTHER" id="PTHR23135:SF4">
    <property type="entry name" value="UDP-N-ACETYLMURAMOYL-L-ALANYL-D-GLUTAMATE--2,6-DIAMINOPIMELATE LIGASE MURE HOMOLOG, CHLOROPLASTIC"/>
    <property type="match status" value="1"/>
</dbReference>
<evidence type="ECO:0000256" key="6">
    <source>
        <dbReference type="ARBA" id="ARBA00022840"/>
    </source>
</evidence>
<proteinExistence type="inferred from homology"/>
<feature type="domain" description="Mur ligase C-terminal" evidence="14">
    <location>
        <begin position="317"/>
        <end position="441"/>
    </location>
</feature>
<name>A0ABS0B0S4_9BACT</name>
<evidence type="ECO:0000256" key="3">
    <source>
        <dbReference type="ARBA" id="ARBA00022598"/>
    </source>
</evidence>
<feature type="domain" description="Mur ligase central" evidence="15">
    <location>
        <begin position="107"/>
        <end position="295"/>
    </location>
</feature>
<evidence type="ECO:0000259" key="13">
    <source>
        <dbReference type="Pfam" id="PF01225"/>
    </source>
</evidence>
<evidence type="ECO:0000256" key="11">
    <source>
        <dbReference type="HAMAP-Rule" id="MF_00208"/>
    </source>
</evidence>
<sequence>MKLKKLLKDLDVEVKGSREVEVTGISAHSQFVVPGNLFIARKGKSYDGTEFIPKAVETGAVAILTDFYNPFLQGVVQIITPKIALLEALLAKRYYETEKTPLFLVGITGTNGKTTTAYLVHHLLAHCGLMGTIETVMGKQRFPSKLTTADVVTNHKLLREMGDQGLKAVVMEVTSHALDQNRVEGMHFDIGVFTNLSQDHLDYHGTMEAYLKAKLKLFKQCKETIYNKDDAAADKFSEGMTFAIEQEANLVAKNIHFSLEGTTFDLHYKGKITPFQSQLMGRYNVYNCLAALAVALKKGERMGVLQKKLATFGGVPGRLERIANAKGIYLFVDFAHTPEALSKVLETLHSIKKGRIITIFGCGGERDQDKRPKMARAAEEYSDQVIITSDNPRSEDPLTICQEVAKGLIQEPLIEVDRRAAIERGIFMAKEGDILLIAGRGHEPFQKIEGRQIPFDDREVAREFINR</sequence>
<keyword evidence="10 11" id="KW-0961">Cell wall biogenesis/degradation</keyword>
<keyword evidence="6 11" id="KW-0067">ATP-binding</keyword>
<feature type="modified residue" description="N6-carboxylysine" evidence="11">
    <location>
        <position position="214"/>
    </location>
</feature>
<evidence type="ECO:0000259" key="15">
    <source>
        <dbReference type="Pfam" id="PF08245"/>
    </source>
</evidence>
<dbReference type="Proteomes" id="UP001194714">
    <property type="component" value="Unassembled WGS sequence"/>
</dbReference>
<gene>
    <name evidence="11" type="primary">murE</name>
    <name evidence="16" type="ORF">NEPTK9_001317</name>
</gene>
<dbReference type="InterPro" id="IPR000713">
    <property type="entry name" value="Mur_ligase_N"/>
</dbReference>
<dbReference type="Pfam" id="PF08245">
    <property type="entry name" value="Mur_ligase_M"/>
    <property type="match status" value="1"/>
</dbReference>
<feature type="binding site" evidence="11">
    <location>
        <position position="366"/>
    </location>
    <ligand>
        <name>meso-2,6-diaminopimelate</name>
        <dbReference type="ChEBI" id="CHEBI:57791"/>
    </ligand>
</feature>
<keyword evidence="4 11" id="KW-0132">Cell division</keyword>
<dbReference type="Gene3D" id="3.90.190.20">
    <property type="entry name" value="Mur ligase, C-terminal domain"/>
    <property type="match status" value="1"/>
</dbReference>
<keyword evidence="7 11" id="KW-0133">Cell shape</keyword>
<comment type="caution">
    <text evidence="16">The sequence shown here is derived from an EMBL/GenBank/DDBJ whole genome shotgun (WGS) entry which is preliminary data.</text>
</comment>
<evidence type="ECO:0000256" key="2">
    <source>
        <dbReference type="ARBA" id="ARBA00022490"/>
    </source>
</evidence>
<dbReference type="RefSeq" id="WP_194848110.1">
    <property type="nucleotide sequence ID" value="NZ_JAAEJV010000041.1"/>
</dbReference>
<feature type="binding site" evidence="11">
    <location>
        <position position="29"/>
    </location>
    <ligand>
        <name>UDP-N-acetyl-alpha-D-muramoyl-L-alanyl-D-glutamate</name>
        <dbReference type="ChEBI" id="CHEBI:83900"/>
    </ligand>
</feature>
<keyword evidence="5 11" id="KW-0547">Nucleotide-binding</keyword>
<evidence type="ECO:0000256" key="10">
    <source>
        <dbReference type="ARBA" id="ARBA00023316"/>
    </source>
</evidence>
<keyword evidence="8 11" id="KW-0573">Peptidoglycan synthesis</keyword>
<dbReference type="InterPro" id="IPR036615">
    <property type="entry name" value="Mur_ligase_C_dom_sf"/>
</dbReference>
<feature type="binding site" evidence="11">
    <location>
        <position position="174"/>
    </location>
    <ligand>
        <name>UDP-N-acetyl-alpha-D-muramoyl-L-alanyl-D-glutamate</name>
        <dbReference type="ChEBI" id="CHEBI:83900"/>
    </ligand>
</feature>
<dbReference type="Pfam" id="PF02875">
    <property type="entry name" value="Mur_ligase_C"/>
    <property type="match status" value="1"/>
</dbReference>
<evidence type="ECO:0000256" key="7">
    <source>
        <dbReference type="ARBA" id="ARBA00022960"/>
    </source>
</evidence>
<comment type="subcellular location">
    <subcellularLocation>
        <location evidence="11 12">Cytoplasm</location>
    </subcellularLocation>
</comment>
<feature type="binding site" evidence="11">
    <location>
        <position position="439"/>
    </location>
    <ligand>
        <name>meso-2,6-diaminopimelate</name>
        <dbReference type="ChEBI" id="CHEBI:57791"/>
    </ligand>
</feature>
<dbReference type="GO" id="GO:0008765">
    <property type="term" value="F:UDP-N-acetylmuramoylalanyl-D-glutamate-2,6-diaminopimelate ligase activity"/>
    <property type="evidence" value="ECO:0007669"/>
    <property type="project" value="UniProtKB-EC"/>
</dbReference>
<evidence type="ECO:0000256" key="9">
    <source>
        <dbReference type="ARBA" id="ARBA00023306"/>
    </source>
</evidence>
<dbReference type="NCBIfam" id="NF001126">
    <property type="entry name" value="PRK00139.1-4"/>
    <property type="match status" value="1"/>
</dbReference>
<dbReference type="InterPro" id="IPR005761">
    <property type="entry name" value="UDP-N-AcMur-Glu-dNH2Pim_ligase"/>
</dbReference>
<evidence type="ECO:0000256" key="4">
    <source>
        <dbReference type="ARBA" id="ARBA00022618"/>
    </source>
</evidence>
<evidence type="ECO:0000259" key="14">
    <source>
        <dbReference type="Pfam" id="PF02875"/>
    </source>
</evidence>
<feature type="binding site" evidence="11">
    <location>
        <begin position="390"/>
        <end position="393"/>
    </location>
    <ligand>
        <name>meso-2,6-diaminopimelate</name>
        <dbReference type="ChEBI" id="CHEBI:57791"/>
    </ligand>
</feature>
<reference evidence="16 17" key="1">
    <citation type="submission" date="2020-01" db="EMBL/GenBank/DDBJ databases">
        <title>Draft genome sequence of Cand. Neptunochlamydia vexilliferae K9.</title>
        <authorList>
            <person name="Schulz F."/>
            <person name="Koestlbacher S."/>
            <person name="Wascher F."/>
            <person name="Pizzetti I."/>
            <person name="Horn M."/>
        </authorList>
    </citation>
    <scope>NUCLEOTIDE SEQUENCE [LARGE SCALE GENOMIC DNA]</scope>
    <source>
        <strain evidence="16 17">K9</strain>
    </source>
</reference>
<feature type="binding site" evidence="11">
    <location>
        <position position="182"/>
    </location>
    <ligand>
        <name>UDP-N-acetyl-alpha-D-muramoyl-L-alanyl-D-glutamate</name>
        <dbReference type="ChEBI" id="CHEBI:83900"/>
    </ligand>
</feature>
<evidence type="ECO:0000313" key="16">
    <source>
        <dbReference type="EMBL" id="MBF5059799.1"/>
    </source>
</evidence>
<dbReference type="Pfam" id="PF01225">
    <property type="entry name" value="Mur_ligase"/>
    <property type="match status" value="1"/>
</dbReference>
<dbReference type="InterPro" id="IPR018109">
    <property type="entry name" value="Folylpolyglutamate_synth_CS"/>
</dbReference>
<comment type="cofactor">
    <cofactor evidence="11">
        <name>Mg(2+)</name>
        <dbReference type="ChEBI" id="CHEBI:18420"/>
    </cofactor>
</comment>
<dbReference type="InterPro" id="IPR036565">
    <property type="entry name" value="Mur-like_cat_sf"/>
</dbReference>
<comment type="similarity">
    <text evidence="1 11">Belongs to the MurCDEF family. MurE subfamily.</text>
</comment>
<dbReference type="SUPFAM" id="SSF53244">
    <property type="entry name" value="MurD-like peptide ligases, peptide-binding domain"/>
    <property type="match status" value="1"/>
</dbReference>
<dbReference type="InterPro" id="IPR035911">
    <property type="entry name" value="MurE/MurF_N"/>
</dbReference>
<dbReference type="NCBIfam" id="TIGR01085">
    <property type="entry name" value="murE"/>
    <property type="match status" value="1"/>
</dbReference>
<feature type="binding site" evidence="11">
    <location>
        <position position="180"/>
    </location>
    <ligand>
        <name>UDP-N-acetyl-alpha-D-muramoyl-L-alanyl-D-glutamate</name>
        <dbReference type="ChEBI" id="CHEBI:83900"/>
    </ligand>
</feature>
<comment type="caution">
    <text evidence="11">Lacks conserved residue(s) required for the propagation of feature annotation.</text>
</comment>
<organism evidence="16 17">
    <name type="scientific">Candidatus Neptunichlamydia vexilliferae</name>
    <dbReference type="NCBI Taxonomy" id="1651774"/>
    <lineage>
        <taxon>Bacteria</taxon>
        <taxon>Pseudomonadati</taxon>
        <taxon>Chlamydiota</taxon>
        <taxon>Chlamydiia</taxon>
        <taxon>Parachlamydiales</taxon>
        <taxon>Simkaniaceae</taxon>
        <taxon>Candidatus Neptunichlamydia</taxon>
    </lineage>
</organism>
<evidence type="ECO:0000313" key="17">
    <source>
        <dbReference type="Proteomes" id="UP001194714"/>
    </source>
</evidence>
<dbReference type="Gene3D" id="3.40.1390.10">
    <property type="entry name" value="MurE/MurF, N-terminal domain"/>
    <property type="match status" value="1"/>
</dbReference>
<feature type="binding site" evidence="11">
    <location>
        <position position="443"/>
    </location>
    <ligand>
        <name>meso-2,6-diaminopimelate</name>
        <dbReference type="ChEBI" id="CHEBI:57791"/>
    </ligand>
</feature>
<comment type="catalytic activity">
    <reaction evidence="11">
        <text>UDP-N-acetyl-alpha-D-muramoyl-L-alanyl-D-glutamate + meso-2,6-diaminopimelate + ATP = UDP-N-acetyl-alpha-D-muramoyl-L-alanyl-gamma-D-glutamyl-meso-2,6-diaminopimelate + ADP + phosphate + H(+)</text>
        <dbReference type="Rhea" id="RHEA:23676"/>
        <dbReference type="ChEBI" id="CHEBI:15378"/>
        <dbReference type="ChEBI" id="CHEBI:30616"/>
        <dbReference type="ChEBI" id="CHEBI:43474"/>
        <dbReference type="ChEBI" id="CHEBI:57791"/>
        <dbReference type="ChEBI" id="CHEBI:83900"/>
        <dbReference type="ChEBI" id="CHEBI:83905"/>
        <dbReference type="ChEBI" id="CHEBI:456216"/>
        <dbReference type="EC" id="6.3.2.13"/>
    </reaction>
</comment>
<feature type="binding site" evidence="11">
    <location>
        <begin position="109"/>
        <end position="115"/>
    </location>
    <ligand>
        <name>ATP</name>
        <dbReference type="ChEBI" id="CHEBI:30616"/>
    </ligand>
</feature>
<feature type="domain" description="Mur ligase N-terminal catalytic" evidence="13">
    <location>
        <begin position="21"/>
        <end position="66"/>
    </location>
</feature>
<evidence type="ECO:0000256" key="12">
    <source>
        <dbReference type="RuleBase" id="RU004135"/>
    </source>
</evidence>
<dbReference type="PROSITE" id="PS01011">
    <property type="entry name" value="FOLYLPOLYGLU_SYNT_1"/>
    <property type="match status" value="1"/>
</dbReference>
<dbReference type="InterPro" id="IPR013221">
    <property type="entry name" value="Mur_ligase_cen"/>
</dbReference>
<comment type="pathway">
    <text evidence="11 12">Cell wall biogenesis; peptidoglycan biosynthesis.</text>
</comment>
<evidence type="ECO:0000256" key="8">
    <source>
        <dbReference type="ARBA" id="ARBA00022984"/>
    </source>
</evidence>
<dbReference type="InterPro" id="IPR004101">
    <property type="entry name" value="Mur_ligase_C"/>
</dbReference>
<keyword evidence="11" id="KW-0460">Magnesium</keyword>
<dbReference type="HAMAP" id="MF_00208">
    <property type="entry name" value="MurE"/>
    <property type="match status" value="1"/>
</dbReference>
<dbReference type="PANTHER" id="PTHR23135">
    <property type="entry name" value="MUR LIGASE FAMILY MEMBER"/>
    <property type="match status" value="1"/>
</dbReference>
<dbReference type="Gene3D" id="3.40.1190.10">
    <property type="entry name" value="Mur-like, catalytic domain"/>
    <property type="match status" value="1"/>
</dbReference>
<keyword evidence="9 11" id="KW-0131">Cell cycle</keyword>
<evidence type="ECO:0000256" key="5">
    <source>
        <dbReference type="ARBA" id="ARBA00022741"/>
    </source>
</evidence>
<feature type="binding site" evidence="11">
    <location>
        <begin position="147"/>
        <end position="148"/>
    </location>
    <ligand>
        <name>UDP-N-acetyl-alpha-D-muramoyl-L-alanyl-D-glutamate</name>
        <dbReference type="ChEBI" id="CHEBI:83900"/>
    </ligand>
</feature>
<keyword evidence="3 11" id="KW-0436">Ligase</keyword>
<dbReference type="SUPFAM" id="SSF63418">
    <property type="entry name" value="MurE/MurF N-terminal domain"/>
    <property type="match status" value="1"/>
</dbReference>
<dbReference type="SUPFAM" id="SSF53623">
    <property type="entry name" value="MurD-like peptide ligases, catalytic domain"/>
    <property type="match status" value="1"/>
</dbReference>
<dbReference type="EC" id="6.3.2.13" evidence="11"/>
<evidence type="ECO:0000256" key="1">
    <source>
        <dbReference type="ARBA" id="ARBA00005898"/>
    </source>
</evidence>
<comment type="function">
    <text evidence="11">Catalyzes the addition of meso-diaminopimelic acid to the nucleotide precursor UDP-N-acetylmuramoyl-L-alanyl-D-glutamate (UMAG) in the biosynthesis of bacterial cell-wall peptidoglycan.</text>
</comment>
<accession>A0ABS0B0S4</accession>
<keyword evidence="17" id="KW-1185">Reference proteome</keyword>
<comment type="PTM">
    <text evidence="11">Carboxylation is probably crucial for Mg(2+) binding and, consequently, for the gamma-phosphate positioning of ATP.</text>
</comment>
<feature type="short sequence motif" description="Meso-diaminopimelate recognition motif" evidence="11">
    <location>
        <begin position="390"/>
        <end position="393"/>
    </location>
</feature>
<keyword evidence="2 11" id="KW-0963">Cytoplasm</keyword>
<dbReference type="EMBL" id="JAAEJV010000041">
    <property type="protein sequence ID" value="MBF5059799.1"/>
    <property type="molecule type" value="Genomic_DNA"/>
</dbReference>
<protein>
    <recommendedName>
        <fullName evidence="11">UDP-N-acetylmuramoyl-L-alanyl-D-glutamate--2,6-diaminopimelate ligase</fullName>
        <ecNumber evidence="11">6.3.2.13</ecNumber>
    </recommendedName>
    <alternativeName>
        <fullName evidence="11">Meso-A2pm-adding enzyme</fullName>
    </alternativeName>
    <alternativeName>
        <fullName evidence="11">Meso-diaminopimelate-adding enzyme</fullName>
    </alternativeName>
    <alternativeName>
        <fullName evidence="11">UDP-MurNAc-L-Ala-D-Glu:meso-diaminopimelate ligase</fullName>
    </alternativeName>
    <alternativeName>
        <fullName evidence="11">UDP-MurNAc-tripeptide synthetase</fullName>
    </alternativeName>
    <alternativeName>
        <fullName evidence="11">UDP-N-acetylmuramyl-tripeptide synthetase</fullName>
    </alternativeName>
</protein>